<dbReference type="PANTHER" id="PTHR42791:SF2">
    <property type="entry name" value="N-ACETYLTRANSFERASE DOMAIN-CONTAINING PROTEIN"/>
    <property type="match status" value="1"/>
</dbReference>
<reference evidence="2" key="1">
    <citation type="submission" date="2023-03" db="EMBL/GenBank/DDBJ databases">
        <title>Complete genome of Cladonia borealis.</title>
        <authorList>
            <person name="Park H."/>
        </authorList>
    </citation>
    <scope>NUCLEOTIDE SEQUENCE</scope>
    <source>
        <strain evidence="2">ANT050790</strain>
    </source>
</reference>
<dbReference type="PANTHER" id="PTHR42791">
    <property type="entry name" value="GNAT FAMILY ACETYLTRANSFERASE"/>
    <property type="match status" value="1"/>
</dbReference>
<dbReference type="EMBL" id="JAFEKC020000001">
    <property type="protein sequence ID" value="KAK0517381.1"/>
    <property type="molecule type" value="Genomic_DNA"/>
</dbReference>
<dbReference type="AlphaFoldDB" id="A0AA39RAQ7"/>
<sequence>MQGSKYSQALSSPPSTPSPFTILQLLPLVKEDVDEVVRLVVASYANNSFRRISYPKGTAQSSLDMMKERGIKAVDDPDQYALKVVDTDTGEIAACAFWAYTQSMTDEDWDREREEAVKSLKSRPEARQDIVLECIYKEQDSRRRIMGHTRWWELSSLNTLPKYQRRGIGSMLMKWGTDKLEEMQVPSFIIATDQGYGLYIRHGYKEIERWEIDRGRWPQWGGNGMYKNVFVTRYPAKPAEPETGGSGL</sequence>
<evidence type="ECO:0000313" key="2">
    <source>
        <dbReference type="EMBL" id="KAK0517381.1"/>
    </source>
</evidence>
<name>A0AA39RAQ7_9LECA</name>
<dbReference type="CDD" id="cd04301">
    <property type="entry name" value="NAT_SF"/>
    <property type="match status" value="1"/>
</dbReference>
<accession>A0AA39RAQ7</accession>
<protein>
    <recommendedName>
        <fullName evidence="1">N-acetyltransferase domain-containing protein</fullName>
    </recommendedName>
</protein>
<keyword evidence="3" id="KW-1185">Reference proteome</keyword>
<gene>
    <name evidence="2" type="ORF">JMJ35_000536</name>
</gene>
<dbReference type="InterPro" id="IPR000182">
    <property type="entry name" value="GNAT_dom"/>
</dbReference>
<dbReference type="SUPFAM" id="SSF55729">
    <property type="entry name" value="Acyl-CoA N-acyltransferases (Nat)"/>
    <property type="match status" value="1"/>
</dbReference>
<organism evidence="2 3">
    <name type="scientific">Cladonia borealis</name>
    <dbReference type="NCBI Taxonomy" id="184061"/>
    <lineage>
        <taxon>Eukaryota</taxon>
        <taxon>Fungi</taxon>
        <taxon>Dikarya</taxon>
        <taxon>Ascomycota</taxon>
        <taxon>Pezizomycotina</taxon>
        <taxon>Lecanoromycetes</taxon>
        <taxon>OSLEUM clade</taxon>
        <taxon>Lecanoromycetidae</taxon>
        <taxon>Lecanorales</taxon>
        <taxon>Lecanorineae</taxon>
        <taxon>Cladoniaceae</taxon>
        <taxon>Cladonia</taxon>
    </lineage>
</organism>
<proteinExistence type="predicted"/>
<comment type="caution">
    <text evidence="2">The sequence shown here is derived from an EMBL/GenBank/DDBJ whole genome shotgun (WGS) entry which is preliminary data.</text>
</comment>
<dbReference type="Gene3D" id="3.40.630.30">
    <property type="match status" value="1"/>
</dbReference>
<dbReference type="InterPro" id="IPR052523">
    <property type="entry name" value="Trichothecene_AcTrans"/>
</dbReference>
<feature type="domain" description="N-acetyltransferase" evidence="1">
    <location>
        <begin position="99"/>
        <end position="240"/>
    </location>
</feature>
<dbReference type="PROSITE" id="PS51186">
    <property type="entry name" value="GNAT"/>
    <property type="match status" value="1"/>
</dbReference>
<evidence type="ECO:0000313" key="3">
    <source>
        <dbReference type="Proteomes" id="UP001166286"/>
    </source>
</evidence>
<dbReference type="GO" id="GO:0016747">
    <property type="term" value="F:acyltransferase activity, transferring groups other than amino-acyl groups"/>
    <property type="evidence" value="ECO:0007669"/>
    <property type="project" value="InterPro"/>
</dbReference>
<evidence type="ECO:0000259" key="1">
    <source>
        <dbReference type="PROSITE" id="PS51186"/>
    </source>
</evidence>
<dbReference type="Proteomes" id="UP001166286">
    <property type="component" value="Unassembled WGS sequence"/>
</dbReference>
<dbReference type="Pfam" id="PF00583">
    <property type="entry name" value="Acetyltransf_1"/>
    <property type="match status" value="1"/>
</dbReference>
<dbReference type="InterPro" id="IPR016181">
    <property type="entry name" value="Acyl_CoA_acyltransferase"/>
</dbReference>